<proteinExistence type="predicted"/>
<dbReference type="EMBL" id="BK015080">
    <property type="protein sequence ID" value="DAD90268.1"/>
    <property type="molecule type" value="Genomic_DNA"/>
</dbReference>
<protein>
    <submittedName>
        <fullName evidence="1">Uncharacterized protein</fullName>
    </submittedName>
</protein>
<accession>A0A8S5N709</accession>
<organism evidence="1">
    <name type="scientific">Myoviridae sp. ct8ME27</name>
    <dbReference type="NCBI Taxonomy" id="2826622"/>
    <lineage>
        <taxon>Viruses</taxon>
        <taxon>Duplodnaviria</taxon>
        <taxon>Heunggongvirae</taxon>
        <taxon>Uroviricota</taxon>
        <taxon>Caudoviricetes</taxon>
    </lineage>
</organism>
<sequence>MFHDVACLPFVSCVFRSRGNCEIRNARFILHILFLNSLLSVECGSNGIEPATARQLSLYGVWQSANSSAFFYIERSPVTLQKTPLFFVSAFKIALGKMFCKVIFY</sequence>
<name>A0A8S5N709_9CAUD</name>
<evidence type="ECO:0000313" key="1">
    <source>
        <dbReference type="EMBL" id="DAD90268.1"/>
    </source>
</evidence>
<reference evidence="1" key="1">
    <citation type="journal article" date="2021" name="Proc. Natl. Acad. Sci. U.S.A.">
        <title>A Catalog of Tens of Thousands of Viruses from Human Metagenomes Reveals Hidden Associations with Chronic Diseases.</title>
        <authorList>
            <person name="Tisza M.J."/>
            <person name="Buck C.B."/>
        </authorList>
    </citation>
    <scope>NUCLEOTIDE SEQUENCE</scope>
    <source>
        <strain evidence="1">Ct8ME27</strain>
    </source>
</reference>